<evidence type="ECO:0000256" key="1">
    <source>
        <dbReference type="ARBA" id="ARBA00022801"/>
    </source>
</evidence>
<dbReference type="GO" id="GO:0033388">
    <property type="term" value="P:putrescine biosynthetic process from arginine"/>
    <property type="evidence" value="ECO:0007669"/>
    <property type="project" value="TreeGrafter"/>
</dbReference>
<dbReference type="Proteomes" id="UP000638353">
    <property type="component" value="Unassembled WGS sequence"/>
</dbReference>
<dbReference type="SUPFAM" id="SSF56317">
    <property type="entry name" value="Carbon-nitrogen hydrolase"/>
    <property type="match status" value="1"/>
</dbReference>
<dbReference type="PANTHER" id="PTHR43674">
    <property type="entry name" value="NITRILASE C965.09-RELATED"/>
    <property type="match status" value="1"/>
</dbReference>
<reference evidence="3" key="2">
    <citation type="submission" date="2020-09" db="EMBL/GenBank/DDBJ databases">
        <authorList>
            <person name="Sun Q."/>
            <person name="Ohkuma M."/>
        </authorList>
    </citation>
    <scope>NUCLEOTIDE SEQUENCE</scope>
    <source>
        <strain evidence="3">JCM 4637</strain>
    </source>
</reference>
<evidence type="ECO:0000313" key="3">
    <source>
        <dbReference type="EMBL" id="GHD07472.1"/>
    </source>
</evidence>
<sequence>MSMRIASAQFSALPGDVTANVATMASFVREAAASGARLTVFAELTVTGYELGLLTASPELWMSGPDDPRLTPVREACRQTGTAAVVNCASQGRLVSFVYGTDGSPVTTYAKRRLFEGEREVFEAGTAPGRFILDGVRIALATCFDNHFPELAEEAVADGCGLWLASSLYGVGGGEEERATVYPGLAKGFGFPVVLANHVGPAGAWTGCGRSAVWDADGGVLAEAPADGPGLAVADVPVIRTS</sequence>
<dbReference type="EMBL" id="BMVC01000013">
    <property type="protein sequence ID" value="GHD07472.1"/>
    <property type="molecule type" value="Genomic_DNA"/>
</dbReference>
<dbReference type="CDD" id="cd07197">
    <property type="entry name" value="nitrilase"/>
    <property type="match status" value="1"/>
</dbReference>
<accession>A0A919CDL5</accession>
<dbReference type="Gene3D" id="3.60.110.10">
    <property type="entry name" value="Carbon-nitrogen hydrolase"/>
    <property type="match status" value="1"/>
</dbReference>
<dbReference type="GO" id="GO:0050126">
    <property type="term" value="F:N-carbamoylputrescine amidase activity"/>
    <property type="evidence" value="ECO:0007669"/>
    <property type="project" value="TreeGrafter"/>
</dbReference>
<dbReference type="InterPro" id="IPR003010">
    <property type="entry name" value="C-N_Hydrolase"/>
</dbReference>
<dbReference type="PROSITE" id="PS50263">
    <property type="entry name" value="CN_HYDROLASE"/>
    <property type="match status" value="1"/>
</dbReference>
<keyword evidence="1 3" id="KW-0378">Hydrolase</keyword>
<proteinExistence type="predicted"/>
<name>A0A919CDL5_9ACTN</name>
<evidence type="ECO:0000313" key="4">
    <source>
        <dbReference type="Proteomes" id="UP000638353"/>
    </source>
</evidence>
<reference evidence="3" key="1">
    <citation type="journal article" date="2014" name="Int. J. Syst. Evol. Microbiol.">
        <title>Complete genome sequence of Corynebacterium casei LMG S-19264T (=DSM 44701T), isolated from a smear-ripened cheese.</title>
        <authorList>
            <consortium name="US DOE Joint Genome Institute (JGI-PGF)"/>
            <person name="Walter F."/>
            <person name="Albersmeier A."/>
            <person name="Kalinowski J."/>
            <person name="Ruckert C."/>
        </authorList>
    </citation>
    <scope>NUCLEOTIDE SEQUENCE</scope>
    <source>
        <strain evidence="3">JCM 4637</strain>
    </source>
</reference>
<dbReference type="AlphaFoldDB" id="A0A919CDL5"/>
<protein>
    <submittedName>
        <fullName evidence="3">Hydrolase</fullName>
    </submittedName>
</protein>
<gene>
    <name evidence="3" type="ORF">GCM10010334_60050</name>
</gene>
<evidence type="ECO:0000259" key="2">
    <source>
        <dbReference type="PROSITE" id="PS50263"/>
    </source>
</evidence>
<comment type="caution">
    <text evidence="3">The sequence shown here is derived from an EMBL/GenBank/DDBJ whole genome shotgun (WGS) entry which is preliminary data.</text>
</comment>
<dbReference type="Pfam" id="PF00795">
    <property type="entry name" value="CN_hydrolase"/>
    <property type="match status" value="1"/>
</dbReference>
<organism evidence="3 4">
    <name type="scientific">Streptomyces finlayi</name>
    <dbReference type="NCBI Taxonomy" id="67296"/>
    <lineage>
        <taxon>Bacteria</taxon>
        <taxon>Bacillati</taxon>
        <taxon>Actinomycetota</taxon>
        <taxon>Actinomycetes</taxon>
        <taxon>Kitasatosporales</taxon>
        <taxon>Streptomycetaceae</taxon>
        <taxon>Streptomyces</taxon>
    </lineage>
</organism>
<feature type="domain" description="CN hydrolase" evidence="2">
    <location>
        <begin position="3"/>
        <end position="238"/>
    </location>
</feature>
<dbReference type="PANTHER" id="PTHR43674:SF2">
    <property type="entry name" value="BETA-UREIDOPROPIONASE"/>
    <property type="match status" value="1"/>
</dbReference>
<dbReference type="InterPro" id="IPR036526">
    <property type="entry name" value="C-N_Hydrolase_sf"/>
</dbReference>
<dbReference type="InterPro" id="IPR050345">
    <property type="entry name" value="Aliph_Amidase/BUP"/>
</dbReference>